<dbReference type="Gene3D" id="1.10.287.70">
    <property type="match status" value="1"/>
</dbReference>
<dbReference type="PANTHER" id="PTHR11003:SF334">
    <property type="entry name" value="FI03418P"/>
    <property type="match status" value="1"/>
</dbReference>
<evidence type="ECO:0000256" key="2">
    <source>
        <dbReference type="ARBA" id="ARBA00022692"/>
    </source>
</evidence>
<feature type="transmembrane region" description="Helical" evidence="5">
    <location>
        <begin position="32"/>
        <end position="53"/>
    </location>
</feature>
<proteinExistence type="predicted"/>
<reference evidence="6" key="1">
    <citation type="submission" date="2022-01" db="EMBL/GenBank/DDBJ databases">
        <authorList>
            <person name="King R."/>
        </authorList>
    </citation>
    <scope>NUCLEOTIDE SEQUENCE</scope>
</reference>
<protein>
    <recommendedName>
        <fullName evidence="8">TWiK family of potassium channels protein 7</fullName>
    </recommendedName>
</protein>
<evidence type="ECO:0000256" key="1">
    <source>
        <dbReference type="ARBA" id="ARBA00004141"/>
    </source>
</evidence>
<keyword evidence="3 5" id="KW-1133">Transmembrane helix</keyword>
<evidence type="ECO:0000313" key="6">
    <source>
        <dbReference type="EMBL" id="CAH1729687.1"/>
    </source>
</evidence>
<keyword evidence="2 5" id="KW-0812">Transmembrane</keyword>
<accession>A0A9P0J5K9</accession>
<dbReference type="GO" id="GO:0022841">
    <property type="term" value="F:potassium ion leak channel activity"/>
    <property type="evidence" value="ECO:0007669"/>
    <property type="project" value="TreeGrafter"/>
</dbReference>
<evidence type="ECO:0000256" key="4">
    <source>
        <dbReference type="ARBA" id="ARBA00023136"/>
    </source>
</evidence>
<dbReference type="GO" id="GO:0005886">
    <property type="term" value="C:plasma membrane"/>
    <property type="evidence" value="ECO:0007669"/>
    <property type="project" value="TreeGrafter"/>
</dbReference>
<dbReference type="EMBL" id="OU895879">
    <property type="protein sequence ID" value="CAH1729687.1"/>
    <property type="molecule type" value="Genomic_DNA"/>
</dbReference>
<reference evidence="6" key="2">
    <citation type="submission" date="2022-10" db="EMBL/GenBank/DDBJ databases">
        <authorList>
            <consortium name="ENA_rothamsted_submissions"/>
            <consortium name="culmorum"/>
            <person name="King R."/>
        </authorList>
    </citation>
    <scope>NUCLEOTIDE SEQUENCE</scope>
</reference>
<dbReference type="Proteomes" id="UP001153620">
    <property type="component" value="Chromosome 3"/>
</dbReference>
<dbReference type="PANTHER" id="PTHR11003">
    <property type="entry name" value="POTASSIUM CHANNEL, SUBFAMILY K"/>
    <property type="match status" value="1"/>
</dbReference>
<sequence>MSMRSKYEVEEPVPRSKCVTCLCVSWKVFSCVFSHVTLIAVVVAYCVFGAVLFEKLESEHEEKVRNGTVDIRKNTTFMIWNQTDKMMYLKQEVWINETIRHLMDFETQLLKAMKDDGWDGYPPGSKPQWTFSGSLFYSIIVITTIVSLASFSIFNLKFRLNHKELPQRKKKS</sequence>
<name>A0A9P0J5K9_9DIPT</name>
<dbReference type="InterPro" id="IPR003280">
    <property type="entry name" value="2pore_dom_K_chnl"/>
</dbReference>
<organism evidence="6 7">
    <name type="scientific">Chironomus riparius</name>
    <dbReference type="NCBI Taxonomy" id="315576"/>
    <lineage>
        <taxon>Eukaryota</taxon>
        <taxon>Metazoa</taxon>
        <taxon>Ecdysozoa</taxon>
        <taxon>Arthropoda</taxon>
        <taxon>Hexapoda</taxon>
        <taxon>Insecta</taxon>
        <taxon>Pterygota</taxon>
        <taxon>Neoptera</taxon>
        <taxon>Endopterygota</taxon>
        <taxon>Diptera</taxon>
        <taxon>Nematocera</taxon>
        <taxon>Chironomoidea</taxon>
        <taxon>Chironomidae</taxon>
        <taxon>Chironominae</taxon>
        <taxon>Chironomus</taxon>
    </lineage>
</organism>
<dbReference type="AlphaFoldDB" id="A0A9P0J5K9"/>
<comment type="subcellular location">
    <subcellularLocation>
        <location evidence="1">Membrane</location>
        <topology evidence="1">Multi-pass membrane protein</topology>
    </subcellularLocation>
</comment>
<dbReference type="SUPFAM" id="SSF81324">
    <property type="entry name" value="Voltage-gated potassium channels"/>
    <property type="match status" value="1"/>
</dbReference>
<evidence type="ECO:0000256" key="5">
    <source>
        <dbReference type="SAM" id="Phobius"/>
    </source>
</evidence>
<evidence type="ECO:0000313" key="7">
    <source>
        <dbReference type="Proteomes" id="UP001153620"/>
    </source>
</evidence>
<evidence type="ECO:0000256" key="3">
    <source>
        <dbReference type="ARBA" id="ARBA00022989"/>
    </source>
</evidence>
<gene>
    <name evidence="6" type="ORF">CHIRRI_LOCUS11780</name>
</gene>
<dbReference type="GO" id="GO:0030322">
    <property type="term" value="P:stabilization of membrane potential"/>
    <property type="evidence" value="ECO:0007669"/>
    <property type="project" value="TreeGrafter"/>
</dbReference>
<evidence type="ECO:0008006" key="8">
    <source>
        <dbReference type="Google" id="ProtNLM"/>
    </source>
</evidence>
<feature type="transmembrane region" description="Helical" evidence="5">
    <location>
        <begin position="135"/>
        <end position="156"/>
    </location>
</feature>
<keyword evidence="4 5" id="KW-0472">Membrane</keyword>
<dbReference type="GO" id="GO:0015271">
    <property type="term" value="F:outward rectifier potassium channel activity"/>
    <property type="evidence" value="ECO:0007669"/>
    <property type="project" value="TreeGrafter"/>
</dbReference>
<keyword evidence="7" id="KW-1185">Reference proteome</keyword>